<dbReference type="Proteomes" id="UP000034805">
    <property type="component" value="Unassembled WGS sequence"/>
</dbReference>
<dbReference type="SMART" id="SM00034">
    <property type="entry name" value="CLECT"/>
    <property type="match status" value="1"/>
</dbReference>
<dbReference type="InterPro" id="IPR016186">
    <property type="entry name" value="C-type_lectin-like/link_sf"/>
</dbReference>
<keyword evidence="2" id="KW-1015">Disulfide bond</keyword>
<dbReference type="PANTHER" id="PTHR46746:SF9">
    <property type="entry name" value="CD209 ANTIGEN-LIKE PROTEIN C-LIKE"/>
    <property type="match status" value="1"/>
</dbReference>
<accession>A0A0P7TVG2</accession>
<comment type="caution">
    <text evidence="6">The sequence shown here is derived from an EMBL/GenBank/DDBJ whole genome shotgun (WGS) entry which is preliminary data.</text>
</comment>
<feature type="compositionally biased region" description="Basic and acidic residues" evidence="3">
    <location>
        <begin position="12"/>
        <end position="22"/>
    </location>
</feature>
<protein>
    <recommendedName>
        <fullName evidence="5">C-type lectin domain-containing protein</fullName>
    </recommendedName>
</protein>
<evidence type="ECO:0000313" key="7">
    <source>
        <dbReference type="Proteomes" id="UP000034805"/>
    </source>
</evidence>
<dbReference type="GO" id="GO:0030246">
    <property type="term" value="F:carbohydrate binding"/>
    <property type="evidence" value="ECO:0007669"/>
    <property type="project" value="UniProtKB-KW"/>
</dbReference>
<keyword evidence="4" id="KW-1133">Transmembrane helix</keyword>
<organism evidence="6 7">
    <name type="scientific">Scleropages formosus</name>
    <name type="common">Asian bonytongue</name>
    <name type="synonym">Osteoglossum formosum</name>
    <dbReference type="NCBI Taxonomy" id="113540"/>
    <lineage>
        <taxon>Eukaryota</taxon>
        <taxon>Metazoa</taxon>
        <taxon>Chordata</taxon>
        <taxon>Craniata</taxon>
        <taxon>Vertebrata</taxon>
        <taxon>Euteleostomi</taxon>
        <taxon>Actinopterygii</taxon>
        <taxon>Neopterygii</taxon>
        <taxon>Teleostei</taxon>
        <taxon>Osteoglossocephala</taxon>
        <taxon>Osteoglossomorpha</taxon>
        <taxon>Osteoglossiformes</taxon>
        <taxon>Osteoglossidae</taxon>
        <taxon>Scleropages</taxon>
    </lineage>
</organism>
<keyword evidence="4" id="KW-0812">Transmembrane</keyword>
<evidence type="ECO:0000256" key="3">
    <source>
        <dbReference type="SAM" id="MobiDB-lite"/>
    </source>
</evidence>
<proteinExistence type="predicted"/>
<dbReference type="Gene3D" id="3.10.100.10">
    <property type="entry name" value="Mannose-Binding Protein A, subunit A"/>
    <property type="match status" value="1"/>
</dbReference>
<sequence length="149" mass="16244">MPHASLSAAGPRGEDRAAHPEAQVKKPGCGPVVWVPMCLCALLVGVAVGLGVLYVQDCKACPSGWNFHAGKCYYFSSDKMAWNASARSCITMGGHLVMIDSEEEQKFLLGEMSTKMTGDDDKFWIGLSDAEEEGRWLWMDKTPLNKSVT</sequence>
<dbReference type="PANTHER" id="PTHR46746">
    <property type="entry name" value="KILLER CELL LECTIN-LIKE RECEPTOR SUBFAMILY F MEMBER 2"/>
    <property type="match status" value="1"/>
</dbReference>
<feature type="transmembrane region" description="Helical" evidence="4">
    <location>
        <begin position="33"/>
        <end position="55"/>
    </location>
</feature>
<evidence type="ECO:0000256" key="4">
    <source>
        <dbReference type="SAM" id="Phobius"/>
    </source>
</evidence>
<feature type="domain" description="C-type lectin" evidence="5">
    <location>
        <begin position="68"/>
        <end position="145"/>
    </location>
</feature>
<dbReference type="InterPro" id="IPR051379">
    <property type="entry name" value="C-type_Lectin_Receptor_IMM"/>
</dbReference>
<dbReference type="InterPro" id="IPR016187">
    <property type="entry name" value="CTDL_fold"/>
</dbReference>
<dbReference type="PROSITE" id="PS50041">
    <property type="entry name" value="C_TYPE_LECTIN_2"/>
    <property type="match status" value="1"/>
</dbReference>
<gene>
    <name evidence="6" type="ORF">Z043_120194</name>
</gene>
<dbReference type="InterPro" id="IPR001304">
    <property type="entry name" value="C-type_lectin-like"/>
</dbReference>
<feature type="region of interest" description="Disordered" evidence="3">
    <location>
        <begin position="1"/>
        <end position="22"/>
    </location>
</feature>
<name>A0A0P7TVG2_SCLFO</name>
<evidence type="ECO:0000259" key="5">
    <source>
        <dbReference type="PROSITE" id="PS50041"/>
    </source>
</evidence>
<keyword evidence="4" id="KW-0472">Membrane</keyword>
<keyword evidence="1" id="KW-0430">Lectin</keyword>
<evidence type="ECO:0000256" key="1">
    <source>
        <dbReference type="ARBA" id="ARBA00022734"/>
    </source>
</evidence>
<dbReference type="STRING" id="113540.ENSSFOP00015036788"/>
<evidence type="ECO:0000256" key="2">
    <source>
        <dbReference type="ARBA" id="ARBA00023157"/>
    </source>
</evidence>
<dbReference type="AlphaFoldDB" id="A0A0P7TVG2"/>
<dbReference type="Pfam" id="PF00059">
    <property type="entry name" value="Lectin_C"/>
    <property type="match status" value="1"/>
</dbReference>
<dbReference type="EMBL" id="JARO02009397">
    <property type="protein sequence ID" value="KPP61677.1"/>
    <property type="molecule type" value="Genomic_DNA"/>
</dbReference>
<reference evidence="6 7" key="1">
    <citation type="submission" date="2015-08" db="EMBL/GenBank/DDBJ databases">
        <title>The genome of the Asian arowana (Scleropages formosus).</title>
        <authorList>
            <person name="Tan M.H."/>
            <person name="Gan H.M."/>
            <person name="Croft L.J."/>
            <person name="Austin C.M."/>
        </authorList>
    </citation>
    <scope>NUCLEOTIDE SEQUENCE [LARGE SCALE GENOMIC DNA]</scope>
    <source>
        <strain evidence="6">Aro1</strain>
    </source>
</reference>
<evidence type="ECO:0000313" key="6">
    <source>
        <dbReference type="EMBL" id="KPP61677.1"/>
    </source>
</evidence>
<dbReference type="SUPFAM" id="SSF56436">
    <property type="entry name" value="C-type lectin-like"/>
    <property type="match status" value="1"/>
</dbReference>